<gene>
    <name evidence="1" type="ORF">PACLA_8A043478</name>
</gene>
<organism evidence="1 2">
    <name type="scientific">Paramuricea clavata</name>
    <name type="common">Red gorgonian</name>
    <name type="synonym">Violescent sea-whip</name>
    <dbReference type="NCBI Taxonomy" id="317549"/>
    <lineage>
        <taxon>Eukaryota</taxon>
        <taxon>Metazoa</taxon>
        <taxon>Cnidaria</taxon>
        <taxon>Anthozoa</taxon>
        <taxon>Octocorallia</taxon>
        <taxon>Malacalcyonacea</taxon>
        <taxon>Plexauridae</taxon>
        <taxon>Paramuricea</taxon>
    </lineage>
</organism>
<protein>
    <submittedName>
        <fullName evidence="1">Uncharacterized protein</fullName>
    </submittedName>
</protein>
<reference evidence="1" key="1">
    <citation type="submission" date="2020-04" db="EMBL/GenBank/DDBJ databases">
        <authorList>
            <person name="Alioto T."/>
            <person name="Alioto T."/>
            <person name="Gomez Garrido J."/>
        </authorList>
    </citation>
    <scope>NUCLEOTIDE SEQUENCE</scope>
    <source>
        <strain evidence="1">A484AB</strain>
    </source>
</reference>
<name>A0A7D9JQD4_PARCT</name>
<keyword evidence="2" id="KW-1185">Reference proteome</keyword>
<accession>A0A7D9JQD4</accession>
<comment type="caution">
    <text evidence="1">The sequence shown here is derived from an EMBL/GenBank/DDBJ whole genome shotgun (WGS) entry which is preliminary data.</text>
</comment>
<evidence type="ECO:0000313" key="2">
    <source>
        <dbReference type="Proteomes" id="UP001152795"/>
    </source>
</evidence>
<dbReference type="Proteomes" id="UP001152795">
    <property type="component" value="Unassembled WGS sequence"/>
</dbReference>
<dbReference type="EMBL" id="CACRXK020019550">
    <property type="protein sequence ID" value="CAB4033784.1"/>
    <property type="molecule type" value="Genomic_DNA"/>
</dbReference>
<dbReference type="AlphaFoldDB" id="A0A7D9JQD4"/>
<proteinExistence type="predicted"/>
<sequence length="109" mass="12372">MYPQFLTRQVVKDLEGYLTGIRNGKGPQERAKLFATAGNKGHKELIWNCPMGHFTDSQRDLVADTLNHHQVDYATAEELFNYDVYQLIVLLNTFFLCGGLDSGCVCPFR</sequence>
<dbReference type="OrthoDB" id="6382611at2759"/>
<evidence type="ECO:0000313" key="1">
    <source>
        <dbReference type="EMBL" id="CAB4033784.1"/>
    </source>
</evidence>